<evidence type="ECO:0000256" key="3">
    <source>
        <dbReference type="ARBA" id="ARBA00023002"/>
    </source>
</evidence>
<feature type="domain" description="Thioredoxin" evidence="6">
    <location>
        <begin position="17"/>
        <end position="162"/>
    </location>
</feature>
<dbReference type="Pfam" id="PF08534">
    <property type="entry name" value="Redoxin"/>
    <property type="match status" value="1"/>
</dbReference>
<dbReference type="Gene3D" id="3.40.30.10">
    <property type="entry name" value="Glutaredoxin"/>
    <property type="match status" value="1"/>
</dbReference>
<dbReference type="SUPFAM" id="SSF52833">
    <property type="entry name" value="Thioredoxin-like"/>
    <property type="match status" value="1"/>
</dbReference>
<dbReference type="PANTHER" id="PTHR43110:SF1">
    <property type="entry name" value="THIOL PEROXIDASE"/>
    <property type="match status" value="1"/>
</dbReference>
<evidence type="ECO:0000313" key="7">
    <source>
        <dbReference type="EMBL" id="PFG90322.1"/>
    </source>
</evidence>
<dbReference type="CDD" id="cd03014">
    <property type="entry name" value="PRX_Atyp2cys"/>
    <property type="match status" value="1"/>
</dbReference>
<dbReference type="GO" id="GO:0008379">
    <property type="term" value="F:thioredoxin peroxidase activity"/>
    <property type="evidence" value="ECO:0007669"/>
    <property type="project" value="InterPro"/>
</dbReference>
<dbReference type="EMBL" id="MTJS01000001">
    <property type="protein sequence ID" value="PFG90322.1"/>
    <property type="molecule type" value="Genomic_DNA"/>
</dbReference>
<sequence length="162" mass="17599">MTMNITSHGEKIATLNPTISGDAPDFELTDLKGNKIKLSKLEKPVLISVFPDINTRVCSLQTKHFNLEAAKHSEIDFLSISNNTADEQKNWCAAEGVGMTILADDGTFGKAYGLILNGGPLEGRLARSVFVVKNGQIVYSEVLSELSDEPNYEKALAATKEL</sequence>
<keyword evidence="2" id="KW-0049">Antioxidant</keyword>
<protein>
    <submittedName>
        <fullName evidence="7">2-Cys peroxiredoxin</fullName>
    </submittedName>
</protein>
<dbReference type="InterPro" id="IPR002065">
    <property type="entry name" value="TPX"/>
</dbReference>
<comment type="caution">
    <text evidence="7">The sequence shown here is derived from an EMBL/GenBank/DDBJ whole genome shotgun (WGS) entry which is preliminary data.</text>
</comment>
<keyword evidence="4" id="KW-1015">Disulfide bond</keyword>
<evidence type="ECO:0000256" key="2">
    <source>
        <dbReference type="ARBA" id="ARBA00022862"/>
    </source>
</evidence>
<dbReference type="PROSITE" id="PS51352">
    <property type="entry name" value="THIOREDOXIN_2"/>
    <property type="match status" value="1"/>
</dbReference>
<evidence type="ECO:0000256" key="4">
    <source>
        <dbReference type="ARBA" id="ARBA00023157"/>
    </source>
</evidence>
<reference evidence="7" key="2">
    <citation type="journal article" date="2018" name="Food Control">
        <title>Characterization of Lactococcus lactis isolates from herbs, fruits and vegetables for use as biopreservatives against Listeria monocytogenes in cheese.</title>
        <authorList>
            <person name="Ho V."/>
            <person name="Lo R."/>
            <person name="Bansal N."/>
            <person name="Turner M.S."/>
        </authorList>
    </citation>
    <scope>NUCLEOTIDE SEQUENCE</scope>
    <source>
        <strain evidence="7">537</strain>
    </source>
</reference>
<dbReference type="InterPro" id="IPR013766">
    <property type="entry name" value="Thioredoxin_domain"/>
</dbReference>
<dbReference type="InterPro" id="IPR013740">
    <property type="entry name" value="Redoxin"/>
</dbReference>
<dbReference type="AlphaFoldDB" id="A0AAP8E3C2"/>
<name>A0AAP8E3C2_9LACT</name>
<dbReference type="Proteomes" id="UP000225275">
    <property type="component" value="Unassembled WGS sequence"/>
</dbReference>
<dbReference type="InterPro" id="IPR036249">
    <property type="entry name" value="Thioredoxin-like_sf"/>
</dbReference>
<reference evidence="7" key="1">
    <citation type="submission" date="2017-01" db="EMBL/GenBank/DDBJ databases">
        <authorList>
            <person name="Lo R."/>
        </authorList>
    </citation>
    <scope>NUCLEOTIDE SEQUENCE</scope>
    <source>
        <strain evidence="7">537</strain>
    </source>
</reference>
<evidence type="ECO:0000256" key="5">
    <source>
        <dbReference type="ARBA" id="ARBA00023284"/>
    </source>
</evidence>
<dbReference type="PANTHER" id="PTHR43110">
    <property type="entry name" value="THIOL PEROXIDASE"/>
    <property type="match status" value="1"/>
</dbReference>
<keyword evidence="3" id="KW-0560">Oxidoreductase</keyword>
<dbReference type="InterPro" id="IPR050455">
    <property type="entry name" value="Tpx_Peroxidase_subfamily"/>
</dbReference>
<gene>
    <name evidence="7" type="ORF">BW154_01755</name>
</gene>
<proteinExistence type="predicted"/>
<accession>A0AAP8E3C2</accession>
<keyword evidence="1" id="KW-0575">Peroxidase</keyword>
<keyword evidence="5" id="KW-0676">Redox-active center</keyword>
<organism evidence="7 8">
    <name type="scientific">Lactococcus lactis</name>
    <dbReference type="NCBI Taxonomy" id="1358"/>
    <lineage>
        <taxon>Bacteria</taxon>
        <taxon>Bacillati</taxon>
        <taxon>Bacillota</taxon>
        <taxon>Bacilli</taxon>
        <taxon>Lactobacillales</taxon>
        <taxon>Streptococcaceae</taxon>
        <taxon>Lactococcus</taxon>
    </lineage>
</organism>
<dbReference type="RefSeq" id="WP_098393147.1">
    <property type="nucleotide sequence ID" value="NZ_JAOWLS010000002.1"/>
</dbReference>
<evidence type="ECO:0000256" key="1">
    <source>
        <dbReference type="ARBA" id="ARBA00022559"/>
    </source>
</evidence>
<evidence type="ECO:0000313" key="8">
    <source>
        <dbReference type="Proteomes" id="UP000225275"/>
    </source>
</evidence>
<evidence type="ECO:0000259" key="6">
    <source>
        <dbReference type="PROSITE" id="PS51352"/>
    </source>
</evidence>